<dbReference type="PANTHER" id="PTHR43527:SF2">
    <property type="entry name" value="4-DIPHOSPHOCYTIDYL-2-C-METHYL-D-ERYTHRITOL KINASE, CHLOROPLASTIC"/>
    <property type="match status" value="1"/>
</dbReference>
<comment type="pathway">
    <text evidence="10">Isoprenoid biosynthesis; isopentenyl diphosphate biosynthesis via DXP pathway; isopentenyl diphosphate from 1-deoxy-D-xylulose 5-phosphate: step 3/6.</text>
</comment>
<feature type="active site" evidence="10">
    <location>
        <position position="10"/>
    </location>
</feature>
<dbReference type="GO" id="GO:0050515">
    <property type="term" value="F:4-(cytidine 5'-diphospho)-2-C-methyl-D-erythritol kinase activity"/>
    <property type="evidence" value="ECO:0007669"/>
    <property type="project" value="UniProtKB-UniRule"/>
</dbReference>
<dbReference type="InterPro" id="IPR036554">
    <property type="entry name" value="GHMP_kinase_C_sf"/>
</dbReference>
<evidence type="ECO:0000256" key="7">
    <source>
        <dbReference type="ARBA" id="ARBA00022840"/>
    </source>
</evidence>
<dbReference type="FunFam" id="3.30.230.10:FF:000029">
    <property type="entry name" value="4-diphosphocytidyl-2-C-methyl-D-erythritol kinase"/>
    <property type="match status" value="1"/>
</dbReference>
<dbReference type="GO" id="GO:0019288">
    <property type="term" value="P:isopentenyl diphosphate biosynthetic process, methylerythritol 4-phosphate pathway"/>
    <property type="evidence" value="ECO:0007669"/>
    <property type="project" value="UniProtKB-UniRule"/>
</dbReference>
<dbReference type="Pfam" id="PF00288">
    <property type="entry name" value="GHMP_kinases_N"/>
    <property type="match status" value="1"/>
</dbReference>
<evidence type="ECO:0000256" key="6">
    <source>
        <dbReference type="ARBA" id="ARBA00022777"/>
    </source>
</evidence>
<evidence type="ECO:0000256" key="9">
    <source>
        <dbReference type="ARBA" id="ARBA00032554"/>
    </source>
</evidence>
<dbReference type="EC" id="2.7.1.148" evidence="2 10"/>
<dbReference type="PANTHER" id="PTHR43527">
    <property type="entry name" value="4-DIPHOSPHOCYTIDYL-2-C-METHYL-D-ERYTHRITOL KINASE, CHLOROPLASTIC"/>
    <property type="match status" value="1"/>
</dbReference>
<dbReference type="HAMAP" id="MF_00061">
    <property type="entry name" value="IspE"/>
    <property type="match status" value="1"/>
</dbReference>
<dbReference type="EMBL" id="FNPI01000027">
    <property type="protein sequence ID" value="SDZ66471.1"/>
    <property type="molecule type" value="Genomic_DNA"/>
</dbReference>
<keyword evidence="6 10" id="KW-0418">Kinase</keyword>
<feature type="binding site" evidence="10">
    <location>
        <begin position="94"/>
        <end position="104"/>
    </location>
    <ligand>
        <name>ATP</name>
        <dbReference type="ChEBI" id="CHEBI:30616"/>
    </ligand>
</feature>
<evidence type="ECO:0000313" key="14">
    <source>
        <dbReference type="Proteomes" id="UP000198935"/>
    </source>
</evidence>
<evidence type="ECO:0000256" key="10">
    <source>
        <dbReference type="HAMAP-Rule" id="MF_00061"/>
    </source>
</evidence>
<accession>A0A1H3UWV9</accession>
<evidence type="ECO:0000259" key="12">
    <source>
        <dbReference type="Pfam" id="PF08544"/>
    </source>
</evidence>
<dbReference type="Gene3D" id="3.30.70.890">
    <property type="entry name" value="GHMP kinase, C-terminal domain"/>
    <property type="match status" value="1"/>
</dbReference>
<dbReference type="InterPro" id="IPR006204">
    <property type="entry name" value="GHMP_kinase_N_dom"/>
</dbReference>
<dbReference type="Pfam" id="PF08544">
    <property type="entry name" value="GHMP_kinases_C"/>
    <property type="match status" value="1"/>
</dbReference>
<dbReference type="GO" id="GO:0016114">
    <property type="term" value="P:terpenoid biosynthetic process"/>
    <property type="evidence" value="ECO:0007669"/>
    <property type="project" value="UniProtKB-UniRule"/>
</dbReference>
<dbReference type="NCBIfam" id="TIGR00154">
    <property type="entry name" value="ispE"/>
    <property type="match status" value="1"/>
</dbReference>
<comment type="catalytic activity">
    <reaction evidence="10">
        <text>4-CDP-2-C-methyl-D-erythritol + ATP = 4-CDP-2-C-methyl-D-erythritol 2-phosphate + ADP + H(+)</text>
        <dbReference type="Rhea" id="RHEA:18437"/>
        <dbReference type="ChEBI" id="CHEBI:15378"/>
        <dbReference type="ChEBI" id="CHEBI:30616"/>
        <dbReference type="ChEBI" id="CHEBI:57823"/>
        <dbReference type="ChEBI" id="CHEBI:57919"/>
        <dbReference type="ChEBI" id="CHEBI:456216"/>
        <dbReference type="EC" id="2.7.1.148"/>
    </reaction>
</comment>
<feature type="domain" description="GHMP kinase N-terminal" evidence="11">
    <location>
        <begin position="66"/>
        <end position="144"/>
    </location>
</feature>
<keyword evidence="14" id="KW-1185">Reference proteome</keyword>
<sequence>MQKIMKAPAKINLTLDVTGKRQDGYHDVEMIMTTVDLADRIHLTPLDENRIAIEVTKGYVPSNENNLAYQAVQALKKRTGIRRGVSIFIDKQIPVSAGLAGGSTDAAAVLRGLNDIWELGLTLEELADVGLEIGSDVPFCVHGGTAIARGRGEKLEFLPAPPPCWVVMVKPQMGVSTKEIYGRLKLSDIKHPDTKGMVEAIVNHDFAGICQRLENVMESVTFQIHPEVKTIKERMVAFGSDGVVMSGSGPTIFGLTQNQSRAERLYNSLKGFIDQVYVVRLLGNKHG</sequence>
<dbReference type="SUPFAM" id="SSF55060">
    <property type="entry name" value="GHMP Kinase, C-terminal domain"/>
    <property type="match status" value="1"/>
</dbReference>
<evidence type="ECO:0000256" key="1">
    <source>
        <dbReference type="ARBA" id="ARBA00009684"/>
    </source>
</evidence>
<dbReference type="InterPro" id="IPR013750">
    <property type="entry name" value="GHMP_kinase_C_dom"/>
</dbReference>
<dbReference type="FunFam" id="3.30.70.890:FF:000006">
    <property type="entry name" value="4-diphosphocytidyl-2-C-methyl-D-erythritol kinase"/>
    <property type="match status" value="1"/>
</dbReference>
<feature type="domain" description="GHMP kinase C-terminal" evidence="12">
    <location>
        <begin position="197"/>
        <end position="270"/>
    </location>
</feature>
<protein>
    <recommendedName>
        <fullName evidence="3 10">4-diphosphocytidyl-2-C-methyl-D-erythritol kinase</fullName>
        <shortName evidence="10">CMK</shortName>
        <ecNumber evidence="2 10">2.7.1.148</ecNumber>
    </recommendedName>
    <alternativeName>
        <fullName evidence="9 10">4-(cytidine-5'-diphospho)-2-C-methyl-D-erythritol kinase</fullName>
    </alternativeName>
</protein>
<feature type="active site" evidence="10">
    <location>
        <position position="136"/>
    </location>
</feature>
<comment type="function">
    <text evidence="10">Catalyzes the phosphorylation of the position 2 hydroxy group of 4-diphosphocytidyl-2C-methyl-D-erythritol.</text>
</comment>
<dbReference type="STRING" id="1503961.SAMN05421736_12739"/>
<evidence type="ECO:0000259" key="11">
    <source>
        <dbReference type="Pfam" id="PF00288"/>
    </source>
</evidence>
<reference evidence="14" key="1">
    <citation type="submission" date="2016-10" db="EMBL/GenBank/DDBJ databases">
        <authorList>
            <person name="Varghese N."/>
            <person name="Submissions S."/>
        </authorList>
    </citation>
    <scope>NUCLEOTIDE SEQUENCE [LARGE SCALE GENOMIC DNA]</scope>
    <source>
        <strain evidence="14">SP</strain>
    </source>
</reference>
<dbReference type="SUPFAM" id="SSF54211">
    <property type="entry name" value="Ribosomal protein S5 domain 2-like"/>
    <property type="match status" value="1"/>
</dbReference>
<gene>
    <name evidence="10" type="primary">ispE</name>
    <name evidence="13" type="ORF">SAMN05421736_12739</name>
</gene>
<keyword evidence="5 10" id="KW-0547">Nucleotide-binding</keyword>
<evidence type="ECO:0000256" key="8">
    <source>
        <dbReference type="ARBA" id="ARBA00023229"/>
    </source>
</evidence>
<dbReference type="Gene3D" id="3.30.230.10">
    <property type="match status" value="1"/>
</dbReference>
<comment type="similarity">
    <text evidence="1 10">Belongs to the GHMP kinase family. IspE subfamily.</text>
</comment>
<dbReference type="OrthoDB" id="9809438at2"/>
<dbReference type="PIRSF" id="PIRSF010376">
    <property type="entry name" value="IspE"/>
    <property type="match status" value="1"/>
</dbReference>
<dbReference type="Proteomes" id="UP000198935">
    <property type="component" value="Unassembled WGS sequence"/>
</dbReference>
<evidence type="ECO:0000256" key="4">
    <source>
        <dbReference type="ARBA" id="ARBA00022679"/>
    </source>
</evidence>
<dbReference type="InterPro" id="IPR004424">
    <property type="entry name" value="IspE"/>
</dbReference>
<keyword evidence="8 10" id="KW-0414">Isoprene biosynthesis</keyword>
<evidence type="ECO:0000256" key="2">
    <source>
        <dbReference type="ARBA" id="ARBA00012052"/>
    </source>
</evidence>
<evidence type="ECO:0000256" key="3">
    <source>
        <dbReference type="ARBA" id="ARBA00017473"/>
    </source>
</evidence>
<keyword evidence="4 10" id="KW-0808">Transferase</keyword>
<evidence type="ECO:0000313" key="13">
    <source>
        <dbReference type="EMBL" id="SDZ66471.1"/>
    </source>
</evidence>
<proteinExistence type="inferred from homology"/>
<organism evidence="13 14">
    <name type="scientific">Evansella caseinilytica</name>
    <dbReference type="NCBI Taxonomy" id="1503961"/>
    <lineage>
        <taxon>Bacteria</taxon>
        <taxon>Bacillati</taxon>
        <taxon>Bacillota</taxon>
        <taxon>Bacilli</taxon>
        <taxon>Bacillales</taxon>
        <taxon>Bacillaceae</taxon>
        <taxon>Evansella</taxon>
    </lineage>
</organism>
<name>A0A1H3UWV9_9BACI</name>
<dbReference type="AlphaFoldDB" id="A0A1H3UWV9"/>
<dbReference type="NCBIfam" id="NF011202">
    <property type="entry name" value="PRK14608.1"/>
    <property type="match status" value="1"/>
</dbReference>
<dbReference type="UniPathway" id="UPA00056">
    <property type="reaction ID" value="UER00094"/>
</dbReference>
<evidence type="ECO:0000256" key="5">
    <source>
        <dbReference type="ARBA" id="ARBA00022741"/>
    </source>
</evidence>
<keyword evidence="7 10" id="KW-0067">ATP-binding</keyword>
<dbReference type="GO" id="GO:0005524">
    <property type="term" value="F:ATP binding"/>
    <property type="evidence" value="ECO:0007669"/>
    <property type="project" value="UniProtKB-UniRule"/>
</dbReference>
<dbReference type="InterPro" id="IPR020568">
    <property type="entry name" value="Ribosomal_Su5_D2-typ_SF"/>
</dbReference>
<dbReference type="InterPro" id="IPR014721">
    <property type="entry name" value="Ribsml_uS5_D2-typ_fold_subgr"/>
</dbReference>